<protein>
    <submittedName>
        <fullName evidence="1">DgyrCDS7359</fullName>
    </submittedName>
</protein>
<organism evidence="1 2">
    <name type="scientific">Dimorphilus gyrociliatus</name>
    <dbReference type="NCBI Taxonomy" id="2664684"/>
    <lineage>
        <taxon>Eukaryota</taxon>
        <taxon>Metazoa</taxon>
        <taxon>Spiralia</taxon>
        <taxon>Lophotrochozoa</taxon>
        <taxon>Annelida</taxon>
        <taxon>Polychaeta</taxon>
        <taxon>Polychaeta incertae sedis</taxon>
        <taxon>Dinophilidae</taxon>
        <taxon>Dimorphilus</taxon>
    </lineage>
</organism>
<dbReference type="SUPFAM" id="SSF52096">
    <property type="entry name" value="ClpP/crotonase"/>
    <property type="match status" value="1"/>
</dbReference>
<evidence type="ECO:0000313" key="2">
    <source>
        <dbReference type="Proteomes" id="UP000549394"/>
    </source>
</evidence>
<dbReference type="PANTHER" id="PTHR11941">
    <property type="entry name" value="ENOYL-COA HYDRATASE-RELATED"/>
    <property type="match status" value="1"/>
</dbReference>
<dbReference type="Pfam" id="PF00378">
    <property type="entry name" value="ECH_1"/>
    <property type="match status" value="1"/>
</dbReference>
<dbReference type="GO" id="GO:0006635">
    <property type="term" value="P:fatty acid beta-oxidation"/>
    <property type="evidence" value="ECO:0007669"/>
    <property type="project" value="TreeGrafter"/>
</dbReference>
<dbReference type="GO" id="GO:0005777">
    <property type="term" value="C:peroxisome"/>
    <property type="evidence" value="ECO:0007669"/>
    <property type="project" value="TreeGrafter"/>
</dbReference>
<accession>A0A7I8VSJ7</accession>
<dbReference type="CDD" id="cd06558">
    <property type="entry name" value="crotonase-like"/>
    <property type="match status" value="1"/>
</dbReference>
<dbReference type="Proteomes" id="UP000549394">
    <property type="component" value="Unassembled WGS sequence"/>
</dbReference>
<dbReference type="AlphaFoldDB" id="A0A7I8VSJ7"/>
<name>A0A7I8VSJ7_9ANNE</name>
<evidence type="ECO:0000313" key="1">
    <source>
        <dbReference type="EMBL" id="CAD5118674.1"/>
    </source>
</evidence>
<dbReference type="GO" id="GO:0004165">
    <property type="term" value="F:delta(3)-delta(2)-enoyl-CoA isomerase activity"/>
    <property type="evidence" value="ECO:0007669"/>
    <property type="project" value="TreeGrafter"/>
</dbReference>
<dbReference type="InterPro" id="IPR029045">
    <property type="entry name" value="ClpP/crotonase-like_dom_sf"/>
</dbReference>
<sequence length="240" mass="27250">MTTGEERLVIVEICGNYAKLTLNNGEDNRINPEFIRDFNIALDKVLESENVTYMITTGRGRFFSNGLQLTDERVGGDEFWIEFNALVSRLVCFPILTIAMLNGHTFAGGAMLALSHDYRIMNSTKGWISFNEVFLNARLPHFVMALIKTKVAGDYARQKFVVNATRLVSSEAIKLGIVHADAKAEDLERTVHDFAQQRTKKINASHRWITHRIKLDLYDDLVKQKNIVGNTDNEELESKL</sequence>
<comment type="caution">
    <text evidence="1">The sequence shown here is derived from an EMBL/GenBank/DDBJ whole genome shotgun (WGS) entry which is preliminary data.</text>
</comment>
<reference evidence="1 2" key="1">
    <citation type="submission" date="2020-08" db="EMBL/GenBank/DDBJ databases">
        <authorList>
            <person name="Hejnol A."/>
        </authorList>
    </citation>
    <scope>NUCLEOTIDE SEQUENCE [LARGE SCALE GENOMIC DNA]</scope>
</reference>
<proteinExistence type="predicted"/>
<dbReference type="InterPro" id="IPR001753">
    <property type="entry name" value="Enoyl-CoA_hydra/iso"/>
</dbReference>
<dbReference type="Gene3D" id="3.90.226.10">
    <property type="entry name" value="2-enoyl-CoA Hydratase, Chain A, domain 1"/>
    <property type="match status" value="1"/>
</dbReference>
<keyword evidence="2" id="KW-1185">Reference proteome</keyword>
<gene>
    <name evidence="1" type="ORF">DGYR_LOCUS7009</name>
</gene>
<dbReference type="OrthoDB" id="1696280at2759"/>
<dbReference type="PANTHER" id="PTHR11941:SF75">
    <property type="entry name" value="ENOYL-COA HYDRATASE_ISOMERASE FAMILY PROTEIN"/>
    <property type="match status" value="1"/>
</dbReference>
<dbReference type="EMBL" id="CAJFCJ010000009">
    <property type="protein sequence ID" value="CAD5118674.1"/>
    <property type="molecule type" value="Genomic_DNA"/>
</dbReference>